<sequence>MYVQIGGWKLYNQPDWPKFTYPGAEKELSKTIFESLQQDNAPVELILGILPSGASYLLIGEHQLRVICEKKRLPYPNQKSLIEGGKFESLSPIYFENYGELTAKLSKHAPKKGRLHQTDTSQANRSFSEPSEEYLGRAIFEQMRLLQLVLKSPTDDFETYQVLDTSKFNNIKVISFAYTQWASDGRLWTEKQSNPTAKHLDVGFAVADGHSLYPLHDKAAHFYNSQNDLLGQRGQQKVDFRPDISLRVGPDELKTRIQQIFLETAGTDTIILLVYNQKMALNVLQAYGVVTDTWETGGLKNLLYSKPSRNRYSENPTSHSTRTRQRSSRSRSPRRRDPRPRSPAPDSSRGTVYVVDIQNLAAALFHTGEKPLNDVARDFDFPFSGWNAARDADTLIHIYRAMSDGPSIDQQHELRARSLSQQQQSGPSVSTPSTSAMPDDEETDPNDIVQGSANGQNQGYYSEESEYDDDSD</sequence>
<evidence type="ECO:0000256" key="1">
    <source>
        <dbReference type="SAM" id="MobiDB-lite"/>
    </source>
</evidence>
<feature type="compositionally biased region" description="Polar residues" evidence="1">
    <location>
        <begin position="449"/>
        <end position="459"/>
    </location>
</feature>
<comment type="caution">
    <text evidence="2">The sequence shown here is derived from an EMBL/GenBank/DDBJ whole genome shotgun (WGS) entry which is preliminary data.</text>
</comment>
<feature type="compositionally biased region" description="Acidic residues" evidence="1">
    <location>
        <begin position="463"/>
        <end position="472"/>
    </location>
</feature>
<evidence type="ECO:0000313" key="3">
    <source>
        <dbReference type="Proteomes" id="UP001498398"/>
    </source>
</evidence>
<protein>
    <submittedName>
        <fullName evidence="2">Uncharacterized protein</fullName>
    </submittedName>
</protein>
<proteinExistence type="predicted"/>
<name>A0ABR1K558_9AGAR</name>
<accession>A0ABR1K558</accession>
<dbReference type="Proteomes" id="UP001498398">
    <property type="component" value="Unassembled WGS sequence"/>
</dbReference>
<feature type="compositionally biased region" description="Basic residues" evidence="1">
    <location>
        <begin position="321"/>
        <end position="338"/>
    </location>
</feature>
<feature type="region of interest" description="Disordered" evidence="1">
    <location>
        <begin position="109"/>
        <end position="129"/>
    </location>
</feature>
<dbReference type="EMBL" id="JBANRG010000002">
    <property type="protein sequence ID" value="KAK7470732.1"/>
    <property type="molecule type" value="Genomic_DNA"/>
</dbReference>
<feature type="region of interest" description="Disordered" evidence="1">
    <location>
        <begin position="306"/>
        <end position="351"/>
    </location>
</feature>
<reference evidence="2 3" key="1">
    <citation type="submission" date="2024-01" db="EMBL/GenBank/DDBJ databases">
        <title>A draft genome for the cacao thread blight pathogen Marasmiellus scandens.</title>
        <authorList>
            <person name="Baruah I.K."/>
            <person name="Leung J."/>
            <person name="Bukari Y."/>
            <person name="Amoako-Attah I."/>
            <person name="Meinhardt L.W."/>
            <person name="Bailey B.A."/>
            <person name="Cohen S.P."/>
        </authorList>
    </citation>
    <scope>NUCLEOTIDE SEQUENCE [LARGE SCALE GENOMIC DNA]</scope>
    <source>
        <strain evidence="2 3">GH-19</strain>
    </source>
</reference>
<evidence type="ECO:0000313" key="2">
    <source>
        <dbReference type="EMBL" id="KAK7470732.1"/>
    </source>
</evidence>
<gene>
    <name evidence="2" type="ORF">VKT23_002153</name>
</gene>
<organism evidence="2 3">
    <name type="scientific">Marasmiellus scandens</name>
    <dbReference type="NCBI Taxonomy" id="2682957"/>
    <lineage>
        <taxon>Eukaryota</taxon>
        <taxon>Fungi</taxon>
        <taxon>Dikarya</taxon>
        <taxon>Basidiomycota</taxon>
        <taxon>Agaricomycotina</taxon>
        <taxon>Agaricomycetes</taxon>
        <taxon>Agaricomycetidae</taxon>
        <taxon>Agaricales</taxon>
        <taxon>Marasmiineae</taxon>
        <taxon>Omphalotaceae</taxon>
        <taxon>Marasmiellus</taxon>
    </lineage>
</organism>
<feature type="region of interest" description="Disordered" evidence="1">
    <location>
        <begin position="411"/>
        <end position="472"/>
    </location>
</feature>
<feature type="compositionally biased region" description="Polar residues" evidence="1">
    <location>
        <begin position="118"/>
        <end position="129"/>
    </location>
</feature>
<keyword evidence="3" id="KW-1185">Reference proteome</keyword>
<feature type="compositionally biased region" description="Polar residues" evidence="1">
    <location>
        <begin position="426"/>
        <end position="436"/>
    </location>
</feature>